<gene>
    <name evidence="1" type="ORF">DRB17_19250</name>
</gene>
<dbReference type="RefSeq" id="WP_114583857.1">
    <property type="nucleotide sequence ID" value="NZ_QPMH01000035.1"/>
</dbReference>
<evidence type="ECO:0000313" key="1">
    <source>
        <dbReference type="EMBL" id="RDD60217.1"/>
    </source>
</evidence>
<dbReference type="Proteomes" id="UP000253941">
    <property type="component" value="Unassembled WGS sequence"/>
</dbReference>
<evidence type="ECO:0000313" key="2">
    <source>
        <dbReference type="Proteomes" id="UP000253941"/>
    </source>
</evidence>
<comment type="caution">
    <text evidence="1">The sequence shown here is derived from an EMBL/GenBank/DDBJ whole genome shotgun (WGS) entry which is preliminary data.</text>
</comment>
<sequence length="260" mass="27776">MNNKAFIGFENHVETGVVSAGSQSPAYPAQNLRRPQAAYAWRSAGTTSDHIDIDAGVAADWQLFCLIKTNLTPAATLRWTVGTAQGAGDTADAGTMSAGVAPGYGQSIVVLDGVAVGRWARVRIDDPGNPDGYLAVGLAYAGVGRRPLRNLAWGFQSGRAGKNVETETKGAQKYYDLGPQPRVLPFRLPALTENERWGWADALDMHARLGGNVLVIPRPGSPHVGREAIYGTLEAPSGGGLFTHRRFDRVGVEVRVREAE</sequence>
<dbReference type="AlphaFoldDB" id="A0A369T7R1"/>
<protein>
    <submittedName>
        <fullName evidence="1">Uncharacterized protein</fullName>
    </submittedName>
</protein>
<keyword evidence="2" id="KW-1185">Reference proteome</keyword>
<name>A0A369T7R1_9PROT</name>
<proteinExistence type="predicted"/>
<accession>A0A369T7R1</accession>
<dbReference type="EMBL" id="QPMH01000035">
    <property type="protein sequence ID" value="RDD60217.1"/>
    <property type="molecule type" value="Genomic_DNA"/>
</dbReference>
<reference evidence="1 2" key="1">
    <citation type="submission" date="2018-07" db="EMBL/GenBank/DDBJ databases">
        <title>Venubactetium sediminum gen. nov., sp. nov., isolated from a marine solar saltern.</title>
        <authorList>
            <person name="Wang S."/>
        </authorList>
    </citation>
    <scope>NUCLEOTIDE SEQUENCE [LARGE SCALE GENOMIC DNA]</scope>
    <source>
        <strain evidence="1 2">WD2A32</strain>
    </source>
</reference>
<organism evidence="1 2">
    <name type="scientific">Ferruginivarius sediminum</name>
    <dbReference type="NCBI Taxonomy" id="2661937"/>
    <lineage>
        <taxon>Bacteria</taxon>
        <taxon>Pseudomonadati</taxon>
        <taxon>Pseudomonadota</taxon>
        <taxon>Alphaproteobacteria</taxon>
        <taxon>Rhodospirillales</taxon>
        <taxon>Rhodospirillaceae</taxon>
        <taxon>Ferruginivarius</taxon>
    </lineage>
</organism>